<dbReference type="GO" id="GO:0005669">
    <property type="term" value="C:transcription factor TFIID complex"/>
    <property type="evidence" value="ECO:0007669"/>
    <property type="project" value="InterPro"/>
</dbReference>
<dbReference type="InterPro" id="IPR007900">
    <property type="entry name" value="TAF4_C"/>
</dbReference>
<protein>
    <recommendedName>
        <fullName evidence="7">RST domain-containing protein</fullName>
    </recommendedName>
</protein>
<sequence>MVTLLQWIKTSNLNAADPPENAPEGQSVGDNQQRRNGRMPQNILQVAGICRSENASIPVNGPDIHAPENEPQYLKLHKQSNQQPMVHEQATNRPNRLKQVPFALLLPVILQQLDKDKGMQLQTLYAKLKKNEIAKDGFVRIMRGIVGDQMLKLAVTKLQQSGTHQPHTQGGVSALLNHPRMQSAPMAKFTEPHSLPQLHQKVNSEPSHSISSTVNGREVSTSAPTQGLSRQQHIPMYGSGGSYHQLGGINTSSSASSIKSRPGGISQTADELTMPKLERPNTSNDPKIMQISSHSHLTSNISQQQGPANWKSSFSKEPQSPGVGFLDSANAVSLHSESLSITSSEDSMPQGEPHLAATPGGNIVRTPSKKPSIGRKKPIESVSPPTSKKQKVSGALADQSIEQLIDVTAVSRVNLREEEEQLFSASKEDSRASEASRKFVQEEEETLILLEAPL</sequence>
<gene>
    <name evidence="8" type="ORF">SAY87_011949</name>
</gene>
<dbReference type="Pfam" id="PF05236">
    <property type="entry name" value="TAF4"/>
    <property type="match status" value="1"/>
</dbReference>
<evidence type="ECO:0000256" key="2">
    <source>
        <dbReference type="ARBA" id="ARBA00006178"/>
    </source>
</evidence>
<dbReference type="AlphaFoldDB" id="A0AAN7GSN0"/>
<feature type="compositionally biased region" description="Polar residues" evidence="6">
    <location>
        <begin position="200"/>
        <end position="232"/>
    </location>
</feature>
<reference evidence="8 9" key="1">
    <citation type="journal article" date="2023" name="Hortic Res">
        <title>Pangenome of water caltrop reveals structural variations and asymmetric subgenome divergence after allopolyploidization.</title>
        <authorList>
            <person name="Zhang X."/>
            <person name="Chen Y."/>
            <person name="Wang L."/>
            <person name="Yuan Y."/>
            <person name="Fang M."/>
            <person name="Shi L."/>
            <person name="Lu R."/>
            <person name="Comes H.P."/>
            <person name="Ma Y."/>
            <person name="Chen Y."/>
            <person name="Huang G."/>
            <person name="Zhou Y."/>
            <person name="Zheng Z."/>
            <person name="Qiu Y."/>
        </authorList>
    </citation>
    <scope>NUCLEOTIDE SEQUENCE [LARGE SCALE GENOMIC DNA]</scope>
    <source>
        <tissue evidence="8">Roots</tissue>
    </source>
</reference>
<name>A0AAN7GSN0_9MYRT</name>
<dbReference type="EMBL" id="JAXIOK010000021">
    <property type="protein sequence ID" value="KAK4745637.1"/>
    <property type="molecule type" value="Genomic_DNA"/>
</dbReference>
<dbReference type="PROSITE" id="PS51879">
    <property type="entry name" value="RST"/>
    <property type="match status" value="1"/>
</dbReference>
<accession>A0AAN7GSN0</accession>
<keyword evidence="4" id="KW-0804">Transcription</keyword>
<dbReference type="GO" id="GO:0016251">
    <property type="term" value="F:RNA polymerase II general transcription initiation factor activity"/>
    <property type="evidence" value="ECO:0007669"/>
    <property type="project" value="TreeGrafter"/>
</dbReference>
<feature type="region of interest" description="Disordered" evidence="6">
    <location>
        <begin position="13"/>
        <end position="35"/>
    </location>
</feature>
<feature type="domain" description="RST" evidence="7">
    <location>
        <begin position="93"/>
        <end position="164"/>
    </location>
</feature>
<keyword evidence="5" id="KW-0539">Nucleus</keyword>
<dbReference type="GO" id="GO:0006367">
    <property type="term" value="P:transcription initiation at RNA polymerase II promoter"/>
    <property type="evidence" value="ECO:0007669"/>
    <property type="project" value="TreeGrafter"/>
</dbReference>
<keyword evidence="3" id="KW-0805">Transcription regulation</keyword>
<comment type="subcellular location">
    <subcellularLocation>
        <location evidence="1">Nucleus</location>
    </subcellularLocation>
</comment>
<evidence type="ECO:0000313" key="9">
    <source>
        <dbReference type="Proteomes" id="UP001345219"/>
    </source>
</evidence>
<keyword evidence="9" id="KW-1185">Reference proteome</keyword>
<evidence type="ECO:0000256" key="4">
    <source>
        <dbReference type="ARBA" id="ARBA00023163"/>
    </source>
</evidence>
<evidence type="ECO:0000259" key="7">
    <source>
        <dbReference type="PROSITE" id="PS51879"/>
    </source>
</evidence>
<organism evidence="8 9">
    <name type="scientific">Trapa incisa</name>
    <dbReference type="NCBI Taxonomy" id="236973"/>
    <lineage>
        <taxon>Eukaryota</taxon>
        <taxon>Viridiplantae</taxon>
        <taxon>Streptophyta</taxon>
        <taxon>Embryophyta</taxon>
        <taxon>Tracheophyta</taxon>
        <taxon>Spermatophyta</taxon>
        <taxon>Magnoliopsida</taxon>
        <taxon>eudicotyledons</taxon>
        <taxon>Gunneridae</taxon>
        <taxon>Pentapetalae</taxon>
        <taxon>rosids</taxon>
        <taxon>malvids</taxon>
        <taxon>Myrtales</taxon>
        <taxon>Lythraceae</taxon>
        <taxon>Trapa</taxon>
    </lineage>
</organism>
<dbReference type="PANTHER" id="PTHR15138">
    <property type="entry name" value="TRANSCRIPTION INITIATION FACTOR TFIID SUBUNIT 4"/>
    <property type="match status" value="1"/>
</dbReference>
<dbReference type="PANTHER" id="PTHR15138:SF14">
    <property type="entry name" value="TRANSCRIPTION INITIATION FACTOR TFIID SUBUNIT 4"/>
    <property type="match status" value="1"/>
</dbReference>
<feature type="region of interest" description="Disordered" evidence="6">
    <location>
        <begin position="199"/>
        <end position="395"/>
    </location>
</feature>
<evidence type="ECO:0000256" key="1">
    <source>
        <dbReference type="ARBA" id="ARBA00004123"/>
    </source>
</evidence>
<feature type="compositionally biased region" description="Low complexity" evidence="6">
    <location>
        <begin position="333"/>
        <end position="347"/>
    </location>
</feature>
<proteinExistence type="inferred from homology"/>
<evidence type="ECO:0000313" key="8">
    <source>
        <dbReference type="EMBL" id="KAK4745637.1"/>
    </source>
</evidence>
<evidence type="ECO:0000256" key="3">
    <source>
        <dbReference type="ARBA" id="ARBA00023015"/>
    </source>
</evidence>
<dbReference type="GO" id="GO:0003677">
    <property type="term" value="F:DNA binding"/>
    <property type="evidence" value="ECO:0007669"/>
    <property type="project" value="TreeGrafter"/>
</dbReference>
<feature type="compositionally biased region" description="Polar residues" evidence="6">
    <location>
        <begin position="280"/>
        <end position="318"/>
    </location>
</feature>
<dbReference type="Proteomes" id="UP001345219">
    <property type="component" value="Chromosome 10"/>
</dbReference>
<comment type="similarity">
    <text evidence="2">Belongs to the TAF4 family.</text>
</comment>
<evidence type="ECO:0000256" key="6">
    <source>
        <dbReference type="SAM" id="MobiDB-lite"/>
    </source>
</evidence>
<comment type="caution">
    <text evidence="8">The sequence shown here is derived from an EMBL/GenBank/DDBJ whole genome shotgun (WGS) entry which is preliminary data.</text>
</comment>
<evidence type="ECO:0000256" key="5">
    <source>
        <dbReference type="ARBA" id="ARBA00023242"/>
    </source>
</evidence>
<dbReference type="InterPro" id="IPR045144">
    <property type="entry name" value="TAF4"/>
</dbReference>
<dbReference type="InterPro" id="IPR022003">
    <property type="entry name" value="RST"/>
</dbReference>
<dbReference type="Pfam" id="PF12174">
    <property type="entry name" value="RST"/>
    <property type="match status" value="1"/>
</dbReference>